<reference evidence="4" key="1">
    <citation type="submission" date="2017-10" db="EMBL/GenBank/DDBJ databases">
        <title>Whole genome sequencing of various Bordetella species.</title>
        <authorList>
            <person name="Weigand M.R."/>
            <person name="Loparev V."/>
            <person name="Peng Y."/>
            <person name="Bowden K.E."/>
            <person name="Tondella M.L."/>
            <person name="Williams M.M."/>
        </authorList>
    </citation>
    <scope>NUCLEOTIDE SEQUENCE [LARGE SCALE GENOMIC DNA]</scope>
    <source>
        <strain evidence="4">H720</strain>
    </source>
</reference>
<dbReference type="Proteomes" id="UP000282741">
    <property type="component" value="Chromosome"/>
</dbReference>
<dbReference type="SUPFAM" id="SSF51735">
    <property type="entry name" value="NAD(P)-binding Rossmann-fold domains"/>
    <property type="match status" value="1"/>
</dbReference>
<dbReference type="KEGG" id="bhz:ACR54_04215"/>
<dbReference type="InterPro" id="IPR036291">
    <property type="entry name" value="NAD(P)-bd_dom_sf"/>
</dbReference>
<sequence length="238" mass="25575">MNDFMNLAGKRILLLGATADIGRAIALNARDLGAEVQGIVRQDPGDMGFPVEALDLLDALAVEAYVRRLDTPLDGLVYCIGDSIKAPLSSLTPDVVHRAVDVNLNTLIVMLRALVMARKLKRGASVVLVSSVSAYLGVRGMAPYAMTKSALLVATRTFSNELMRHGVRVNSVSPVMVRTRMFEPEQQAWLEEMSKRHYPQGLGEPVDVAAPVLFLLSDEASAINGTDIILSAGAMTTA</sequence>
<evidence type="ECO:0000313" key="4">
    <source>
        <dbReference type="Proteomes" id="UP000282741"/>
    </source>
</evidence>
<dbReference type="EMBL" id="CP024172">
    <property type="protein sequence ID" value="AZW17115.1"/>
    <property type="molecule type" value="Genomic_DNA"/>
</dbReference>
<accession>A0AAN1RWQ7</accession>
<protein>
    <submittedName>
        <fullName evidence="3">SDR family oxidoreductase</fullName>
    </submittedName>
</protein>
<gene>
    <name evidence="3" type="ORF">CS347_10190</name>
</gene>
<dbReference type="AlphaFoldDB" id="A0AAN1RWQ7"/>
<dbReference type="RefSeq" id="WP_032957872.1">
    <property type="nucleotide sequence ID" value="NZ_CP012076.1"/>
</dbReference>
<dbReference type="PANTHER" id="PTHR43477">
    <property type="entry name" value="DIHYDROANTICAPSIN 7-DEHYDROGENASE"/>
    <property type="match status" value="1"/>
</dbReference>
<dbReference type="PANTHER" id="PTHR43477:SF1">
    <property type="entry name" value="DIHYDROANTICAPSIN 7-DEHYDROGENASE"/>
    <property type="match status" value="1"/>
</dbReference>
<dbReference type="InterPro" id="IPR002347">
    <property type="entry name" value="SDR_fam"/>
</dbReference>
<dbReference type="GeneID" id="92995651"/>
<dbReference type="GO" id="GO:0016491">
    <property type="term" value="F:oxidoreductase activity"/>
    <property type="evidence" value="ECO:0007669"/>
    <property type="project" value="UniProtKB-KW"/>
</dbReference>
<dbReference type="Pfam" id="PF13561">
    <property type="entry name" value="adh_short_C2"/>
    <property type="match status" value="1"/>
</dbReference>
<organism evidence="3 4">
    <name type="scientific">Bordetella hinzii</name>
    <dbReference type="NCBI Taxonomy" id="103855"/>
    <lineage>
        <taxon>Bacteria</taxon>
        <taxon>Pseudomonadati</taxon>
        <taxon>Pseudomonadota</taxon>
        <taxon>Betaproteobacteria</taxon>
        <taxon>Burkholderiales</taxon>
        <taxon>Alcaligenaceae</taxon>
        <taxon>Bordetella</taxon>
    </lineage>
</organism>
<evidence type="ECO:0000256" key="1">
    <source>
        <dbReference type="ARBA" id="ARBA00006484"/>
    </source>
</evidence>
<name>A0AAN1RWQ7_9BORD</name>
<dbReference type="InterPro" id="IPR051122">
    <property type="entry name" value="SDR_DHRS6-like"/>
</dbReference>
<dbReference type="CDD" id="cd05233">
    <property type="entry name" value="SDR_c"/>
    <property type="match status" value="1"/>
</dbReference>
<dbReference type="Gene3D" id="3.40.50.720">
    <property type="entry name" value="NAD(P)-binding Rossmann-like Domain"/>
    <property type="match status" value="1"/>
</dbReference>
<proteinExistence type="inferred from homology"/>
<keyword evidence="2" id="KW-0560">Oxidoreductase</keyword>
<evidence type="ECO:0000313" key="3">
    <source>
        <dbReference type="EMBL" id="AZW17115.1"/>
    </source>
</evidence>
<dbReference type="PRINTS" id="PR00081">
    <property type="entry name" value="GDHRDH"/>
</dbReference>
<evidence type="ECO:0000256" key="2">
    <source>
        <dbReference type="ARBA" id="ARBA00023002"/>
    </source>
</evidence>
<comment type="similarity">
    <text evidence="1">Belongs to the short-chain dehydrogenases/reductases (SDR) family.</text>
</comment>